<dbReference type="PANTHER" id="PTHR30615">
    <property type="entry name" value="UNCHARACTERIZED PROTEIN YJBQ-RELATED"/>
    <property type="match status" value="1"/>
</dbReference>
<dbReference type="NCBIfam" id="TIGR00149">
    <property type="entry name" value="TIGR00149_YjbQ"/>
    <property type="match status" value="1"/>
</dbReference>
<comment type="similarity">
    <text evidence="1">Belongs to the UPF0047 family.</text>
</comment>
<protein>
    <submittedName>
        <fullName evidence="2">Secondary thiamine-phosphate synthase enzyme YjbQ</fullName>
    </submittedName>
</protein>
<evidence type="ECO:0000313" key="3">
    <source>
        <dbReference type="Proteomes" id="UP001165366"/>
    </source>
</evidence>
<dbReference type="InterPro" id="IPR001602">
    <property type="entry name" value="UPF0047_YjbQ-like"/>
</dbReference>
<evidence type="ECO:0000256" key="1">
    <source>
        <dbReference type="ARBA" id="ARBA00005534"/>
    </source>
</evidence>
<reference evidence="2" key="2">
    <citation type="submission" date="2024-05" db="EMBL/GenBank/DDBJ databases">
        <title>Rhodohalobacter halophilus gen. nov., sp. nov., a moderately halophilic member of the family Balneolaceae.</title>
        <authorList>
            <person name="Xia J."/>
        </authorList>
    </citation>
    <scope>NUCLEOTIDE SEQUENCE</scope>
    <source>
        <strain evidence="2">WB101</strain>
    </source>
</reference>
<dbReference type="RefSeq" id="WP_237853963.1">
    <property type="nucleotide sequence ID" value="NZ_JAKLWS010000010.1"/>
</dbReference>
<evidence type="ECO:0000313" key="2">
    <source>
        <dbReference type="EMBL" id="MCG2588912.1"/>
    </source>
</evidence>
<organism evidence="2 3">
    <name type="scientific">Rhodohalobacter sulfatireducens</name>
    <dbReference type="NCBI Taxonomy" id="2911366"/>
    <lineage>
        <taxon>Bacteria</taxon>
        <taxon>Pseudomonadati</taxon>
        <taxon>Balneolota</taxon>
        <taxon>Balneolia</taxon>
        <taxon>Balneolales</taxon>
        <taxon>Balneolaceae</taxon>
        <taxon>Rhodohalobacter</taxon>
    </lineage>
</organism>
<dbReference type="EMBL" id="JAKLWS010000010">
    <property type="protein sequence ID" value="MCG2588912.1"/>
    <property type="molecule type" value="Genomic_DNA"/>
</dbReference>
<dbReference type="InterPro" id="IPR035917">
    <property type="entry name" value="YjbQ-like_sf"/>
</dbReference>
<proteinExistence type="inferred from homology"/>
<dbReference type="Pfam" id="PF01894">
    <property type="entry name" value="YjbQ"/>
    <property type="match status" value="1"/>
</dbReference>
<gene>
    <name evidence="2" type="ORF">L6773_10060</name>
</gene>
<dbReference type="PANTHER" id="PTHR30615:SF8">
    <property type="entry name" value="UPF0047 PROTEIN C4A8.02C"/>
    <property type="match status" value="1"/>
</dbReference>
<dbReference type="Proteomes" id="UP001165366">
    <property type="component" value="Unassembled WGS sequence"/>
</dbReference>
<name>A0ABS9KDI6_9BACT</name>
<accession>A0ABS9KDI6</accession>
<comment type="caution">
    <text evidence="2">The sequence shown here is derived from an EMBL/GenBank/DDBJ whole genome shotgun (WGS) entry which is preliminary data.</text>
</comment>
<dbReference type="SUPFAM" id="SSF111038">
    <property type="entry name" value="YjbQ-like"/>
    <property type="match status" value="1"/>
</dbReference>
<dbReference type="PIRSF" id="PIRSF004681">
    <property type="entry name" value="UCP004681"/>
    <property type="match status" value="1"/>
</dbReference>
<keyword evidence="3" id="KW-1185">Reference proteome</keyword>
<reference evidence="2" key="1">
    <citation type="submission" date="2022-01" db="EMBL/GenBank/DDBJ databases">
        <authorList>
            <person name="Wang Y."/>
        </authorList>
    </citation>
    <scope>NUCLEOTIDE SEQUENCE</scope>
    <source>
        <strain evidence="2">WB101</strain>
    </source>
</reference>
<dbReference type="Gene3D" id="2.60.120.460">
    <property type="entry name" value="YjbQ-like"/>
    <property type="match status" value="1"/>
</dbReference>
<sequence>MDIITKDLHLKTKGFSDIHNITPKVDATVKETGFNDGFCHIHVVGSTASISTMEFEPALVKDIKEKLEDFASQNMKSHHSETWGDDNGFSHIRATFMGPGITVPIRDGKCILGTWQQIVVLDHDNQSRKRHVIVQVVGK</sequence>